<accession>A0AAN6X9Y5</accession>
<name>A0AAN6X9Y5_9PEZI</name>
<feature type="transmembrane region" description="Helical" evidence="6">
    <location>
        <begin position="215"/>
        <end position="235"/>
    </location>
</feature>
<reference evidence="7" key="1">
    <citation type="journal article" date="2023" name="Mol. Phylogenet. Evol.">
        <title>Genome-scale phylogeny and comparative genomics of the fungal order Sordariales.</title>
        <authorList>
            <person name="Hensen N."/>
            <person name="Bonometti L."/>
            <person name="Westerberg I."/>
            <person name="Brannstrom I.O."/>
            <person name="Guillou S."/>
            <person name="Cros-Aarteil S."/>
            <person name="Calhoun S."/>
            <person name="Haridas S."/>
            <person name="Kuo A."/>
            <person name="Mondo S."/>
            <person name="Pangilinan J."/>
            <person name="Riley R."/>
            <person name="LaButti K."/>
            <person name="Andreopoulos B."/>
            <person name="Lipzen A."/>
            <person name="Chen C."/>
            <person name="Yan M."/>
            <person name="Daum C."/>
            <person name="Ng V."/>
            <person name="Clum A."/>
            <person name="Steindorff A."/>
            <person name="Ohm R.A."/>
            <person name="Martin F."/>
            <person name="Silar P."/>
            <person name="Natvig D.O."/>
            <person name="Lalanne C."/>
            <person name="Gautier V."/>
            <person name="Ament-Velasquez S.L."/>
            <person name="Kruys A."/>
            <person name="Hutchinson M.I."/>
            <person name="Powell A.J."/>
            <person name="Barry K."/>
            <person name="Miller A.N."/>
            <person name="Grigoriev I.V."/>
            <person name="Debuchy R."/>
            <person name="Gladieux P."/>
            <person name="Hiltunen Thoren M."/>
            <person name="Johannesson H."/>
        </authorList>
    </citation>
    <scope>NUCLEOTIDE SEQUENCE</scope>
    <source>
        <strain evidence="7">CBS 315.58</strain>
    </source>
</reference>
<evidence type="ECO:0000313" key="8">
    <source>
        <dbReference type="Proteomes" id="UP001303160"/>
    </source>
</evidence>
<evidence type="ECO:0000256" key="6">
    <source>
        <dbReference type="SAM" id="Phobius"/>
    </source>
</evidence>
<keyword evidence="3 6" id="KW-0812">Transmembrane</keyword>
<proteinExistence type="inferred from homology"/>
<dbReference type="GO" id="GO:0016020">
    <property type="term" value="C:membrane"/>
    <property type="evidence" value="ECO:0007669"/>
    <property type="project" value="UniProtKB-SubCell"/>
</dbReference>
<keyword evidence="4 6" id="KW-1133">Transmembrane helix</keyword>
<evidence type="ECO:0000256" key="5">
    <source>
        <dbReference type="ARBA" id="ARBA00023136"/>
    </source>
</evidence>
<protein>
    <submittedName>
        <fullName evidence="7">Uncharacterized protein</fullName>
    </submittedName>
</protein>
<dbReference type="Pfam" id="PF06140">
    <property type="entry name" value="Ifi-6-16"/>
    <property type="match status" value="1"/>
</dbReference>
<gene>
    <name evidence="7" type="ORF">QBC40DRAFT_268366</name>
</gene>
<evidence type="ECO:0000256" key="2">
    <source>
        <dbReference type="ARBA" id="ARBA00007262"/>
    </source>
</evidence>
<dbReference type="Gene3D" id="6.10.110.10">
    <property type="match status" value="1"/>
</dbReference>
<dbReference type="Proteomes" id="UP001303160">
    <property type="component" value="Unassembled WGS sequence"/>
</dbReference>
<feature type="transmembrane region" description="Helical" evidence="6">
    <location>
        <begin position="247"/>
        <end position="269"/>
    </location>
</feature>
<organism evidence="7 8">
    <name type="scientific">Triangularia verruculosa</name>
    <dbReference type="NCBI Taxonomy" id="2587418"/>
    <lineage>
        <taxon>Eukaryota</taxon>
        <taxon>Fungi</taxon>
        <taxon>Dikarya</taxon>
        <taxon>Ascomycota</taxon>
        <taxon>Pezizomycotina</taxon>
        <taxon>Sordariomycetes</taxon>
        <taxon>Sordariomycetidae</taxon>
        <taxon>Sordariales</taxon>
        <taxon>Podosporaceae</taxon>
        <taxon>Triangularia</taxon>
    </lineage>
</organism>
<keyword evidence="5 6" id="KW-0472">Membrane</keyword>
<dbReference type="InterPro" id="IPR038213">
    <property type="entry name" value="IFI6/IFI27-like_sf"/>
</dbReference>
<sequence length="284" mass="28617">MTNFLTALQALGEAANQAAAIHAPGFIAGARGFGQEAINNIQNHAPAVANAAANFGQGVASHVQVHAPIVASAAVDAYQKHAPAIANIGQDIAHNIQLHAPAVAAAGMGAAKYLEEQAPYVLEHAAAALAGLGLLAAATKTELESKYPDIFAAISKGWFVVIDSAEQARCWVAENPGKTAIIIGGIALVVAPGIVTSPVLRLIGFGERGVTAGSIAAFIHSCIGNVAAGSAFAIFQSAGAGGAGLAVVNGVVQGAGIIAVSGTVLVSFLEEKEKRLQKNRGYHL</sequence>
<feature type="transmembrane region" description="Helical" evidence="6">
    <location>
        <begin position="180"/>
        <end position="203"/>
    </location>
</feature>
<dbReference type="InterPro" id="IPR009311">
    <property type="entry name" value="IFI6/IFI27-like"/>
</dbReference>
<dbReference type="EMBL" id="MU863981">
    <property type="protein sequence ID" value="KAK4196604.1"/>
    <property type="molecule type" value="Genomic_DNA"/>
</dbReference>
<comment type="similarity">
    <text evidence="2">Belongs to the IFI6/IFI27 family.</text>
</comment>
<evidence type="ECO:0000256" key="3">
    <source>
        <dbReference type="ARBA" id="ARBA00022692"/>
    </source>
</evidence>
<evidence type="ECO:0000256" key="1">
    <source>
        <dbReference type="ARBA" id="ARBA00004141"/>
    </source>
</evidence>
<evidence type="ECO:0000256" key="4">
    <source>
        <dbReference type="ARBA" id="ARBA00022989"/>
    </source>
</evidence>
<keyword evidence="8" id="KW-1185">Reference proteome</keyword>
<comment type="caution">
    <text evidence="7">The sequence shown here is derived from an EMBL/GenBank/DDBJ whole genome shotgun (WGS) entry which is preliminary data.</text>
</comment>
<evidence type="ECO:0000313" key="7">
    <source>
        <dbReference type="EMBL" id="KAK4196604.1"/>
    </source>
</evidence>
<comment type="subcellular location">
    <subcellularLocation>
        <location evidence="1">Membrane</location>
        <topology evidence="1">Multi-pass membrane protein</topology>
    </subcellularLocation>
</comment>
<reference evidence="7" key="2">
    <citation type="submission" date="2023-05" db="EMBL/GenBank/DDBJ databases">
        <authorList>
            <consortium name="Lawrence Berkeley National Laboratory"/>
            <person name="Steindorff A."/>
            <person name="Hensen N."/>
            <person name="Bonometti L."/>
            <person name="Westerberg I."/>
            <person name="Brannstrom I.O."/>
            <person name="Guillou S."/>
            <person name="Cros-Aarteil S."/>
            <person name="Calhoun S."/>
            <person name="Haridas S."/>
            <person name="Kuo A."/>
            <person name="Mondo S."/>
            <person name="Pangilinan J."/>
            <person name="Riley R."/>
            <person name="Labutti K."/>
            <person name="Andreopoulos B."/>
            <person name="Lipzen A."/>
            <person name="Chen C."/>
            <person name="Yanf M."/>
            <person name="Daum C."/>
            <person name="Ng V."/>
            <person name="Clum A."/>
            <person name="Ohm R."/>
            <person name="Martin F."/>
            <person name="Silar P."/>
            <person name="Natvig D."/>
            <person name="Lalanne C."/>
            <person name="Gautier V."/>
            <person name="Ament-Velasquez S.L."/>
            <person name="Kruys A."/>
            <person name="Hutchinson M.I."/>
            <person name="Powell A.J."/>
            <person name="Barry K."/>
            <person name="Miller A.N."/>
            <person name="Grigoriev I.V."/>
            <person name="Debuchy R."/>
            <person name="Gladieux P."/>
            <person name="Thoren M.H."/>
            <person name="Johannesson H."/>
        </authorList>
    </citation>
    <scope>NUCLEOTIDE SEQUENCE</scope>
    <source>
        <strain evidence="7">CBS 315.58</strain>
    </source>
</reference>
<dbReference type="AlphaFoldDB" id="A0AAN6X9Y5"/>